<feature type="chain" id="PRO_5020355167" evidence="1">
    <location>
        <begin position="19"/>
        <end position="172"/>
    </location>
</feature>
<reference evidence="2 3" key="1">
    <citation type="submission" date="2019-04" db="EMBL/GenBank/DDBJ databases">
        <title>Thalassotalea guangxiensis sp. nov., isolated from sediment of the coastal wetland.</title>
        <authorList>
            <person name="Zheng S."/>
            <person name="Zhang D."/>
        </authorList>
    </citation>
    <scope>NUCLEOTIDE SEQUENCE [LARGE SCALE GENOMIC DNA]</scope>
    <source>
        <strain evidence="2 3">ZS-4</strain>
    </source>
</reference>
<dbReference type="AlphaFoldDB" id="A0A4U1B2E6"/>
<dbReference type="EMBL" id="SWDB01000037">
    <property type="protein sequence ID" value="TKB43560.1"/>
    <property type="molecule type" value="Genomic_DNA"/>
</dbReference>
<dbReference type="RefSeq" id="WP_136737038.1">
    <property type="nucleotide sequence ID" value="NZ_SWDB01000037.1"/>
</dbReference>
<feature type="signal peptide" evidence="1">
    <location>
        <begin position="1"/>
        <end position="18"/>
    </location>
</feature>
<accession>A0A4U1B2E6</accession>
<comment type="caution">
    <text evidence="2">The sequence shown here is derived from an EMBL/GenBank/DDBJ whole genome shotgun (WGS) entry which is preliminary data.</text>
</comment>
<evidence type="ECO:0000313" key="3">
    <source>
        <dbReference type="Proteomes" id="UP000307999"/>
    </source>
</evidence>
<name>A0A4U1B2E6_9GAMM</name>
<dbReference type="Proteomes" id="UP000307999">
    <property type="component" value="Unassembled WGS sequence"/>
</dbReference>
<evidence type="ECO:0000313" key="2">
    <source>
        <dbReference type="EMBL" id="TKB43560.1"/>
    </source>
</evidence>
<keyword evidence="1" id="KW-0732">Signal</keyword>
<dbReference type="OrthoDB" id="6193918at2"/>
<keyword evidence="3" id="KW-1185">Reference proteome</keyword>
<sequence length="172" mass="19209">MKSFISLLFIFFSFNLYASTVGDCTGTPDEAVTKLPEPLNKWGQLVCTPYGHIISNKEGWIWSNPGSYSPVMIPSQMVQSNPEPLGNKSYFTKIQLVKLNGTEASNSIKVFEKGFDKSEQSPTVYSLQVASISGKELAFQFFDYGNSKWGMWCNNGCDPNSKFMLLNMAEKP</sequence>
<evidence type="ECO:0000256" key="1">
    <source>
        <dbReference type="SAM" id="SignalP"/>
    </source>
</evidence>
<organism evidence="2 3">
    <name type="scientific">Thalassotalea mangrovi</name>
    <dbReference type="NCBI Taxonomy" id="2572245"/>
    <lineage>
        <taxon>Bacteria</taxon>
        <taxon>Pseudomonadati</taxon>
        <taxon>Pseudomonadota</taxon>
        <taxon>Gammaproteobacteria</taxon>
        <taxon>Alteromonadales</taxon>
        <taxon>Colwelliaceae</taxon>
        <taxon>Thalassotalea</taxon>
    </lineage>
</organism>
<protein>
    <submittedName>
        <fullName evidence="2">Uncharacterized protein</fullName>
    </submittedName>
</protein>
<proteinExistence type="predicted"/>
<gene>
    <name evidence="2" type="ORF">E8M12_14795</name>
</gene>